<feature type="region of interest" description="Disordered" evidence="1">
    <location>
        <begin position="276"/>
        <end position="305"/>
    </location>
</feature>
<organism evidence="4 5">
    <name type="scientific">Caenorhabditis nigoni</name>
    <dbReference type="NCBI Taxonomy" id="1611254"/>
    <lineage>
        <taxon>Eukaryota</taxon>
        <taxon>Metazoa</taxon>
        <taxon>Ecdysozoa</taxon>
        <taxon>Nematoda</taxon>
        <taxon>Chromadorea</taxon>
        <taxon>Rhabditida</taxon>
        <taxon>Rhabditina</taxon>
        <taxon>Rhabditomorpha</taxon>
        <taxon>Rhabditoidea</taxon>
        <taxon>Rhabditidae</taxon>
        <taxon>Peloderinae</taxon>
        <taxon>Caenorhabditis</taxon>
    </lineage>
</organism>
<evidence type="ECO:0000313" key="5">
    <source>
        <dbReference type="Proteomes" id="UP000230233"/>
    </source>
</evidence>
<feature type="chain" id="PRO_5013741105" description="T20D4.11-like domain-containing protein" evidence="2">
    <location>
        <begin position="19"/>
        <end position="333"/>
    </location>
</feature>
<sequence>MYFFELISYFLLLNFIHSLPVQNSTNGDVSACLKAFYKAAYRGEYNCTESFDFFQVVPAFQQAGFTSHKSCFLEVAKEECSIAQYNLLSTKYQDFLNVLTTVPPSVTPCSDSYFKYNALKCGPMMDELSHRTIDINSVAAKINDTKILEMIELCDKIEACISPVCYSSENQRKSLQEISNGVKLRNTEFAVCISKIERQSPDLSEYTCLDGIDFNTDDRKMQIELYTVKKVCAKRIMKDFCGERAVENFENDVETCLKNLMKLYKTATQWGPGAGFHGGPGGFHGGPGGFRGPGGWNNGPGGRGRVGGSNGGGFLRHLWVHGFMGSWVRGFMG</sequence>
<evidence type="ECO:0000256" key="2">
    <source>
        <dbReference type="SAM" id="SignalP"/>
    </source>
</evidence>
<evidence type="ECO:0000313" key="4">
    <source>
        <dbReference type="EMBL" id="PIC23633.1"/>
    </source>
</evidence>
<dbReference type="PANTHER" id="PTHR31897">
    <property type="entry name" value="PROTEIN CBG17011-RELATED"/>
    <property type="match status" value="1"/>
</dbReference>
<dbReference type="AlphaFoldDB" id="A0A2G5T8X1"/>
<evidence type="ECO:0000259" key="3">
    <source>
        <dbReference type="Pfam" id="PF01579"/>
    </source>
</evidence>
<keyword evidence="2" id="KW-0732">Signal</keyword>
<reference evidence="5" key="1">
    <citation type="submission" date="2017-10" db="EMBL/GenBank/DDBJ databases">
        <title>Rapid genome shrinkage in a self-fertile nematode reveals novel sperm competition proteins.</title>
        <authorList>
            <person name="Yin D."/>
            <person name="Schwarz E.M."/>
            <person name="Thomas C.G."/>
            <person name="Felde R.L."/>
            <person name="Korf I.F."/>
            <person name="Cutter A.D."/>
            <person name="Schartner C.M."/>
            <person name="Ralston E.J."/>
            <person name="Meyer B.J."/>
            <person name="Haag E.S."/>
        </authorList>
    </citation>
    <scope>NUCLEOTIDE SEQUENCE [LARGE SCALE GENOMIC DNA]</scope>
    <source>
        <strain evidence="5">JU1422</strain>
    </source>
</reference>
<accession>A0A2G5T8X1</accession>
<dbReference type="PANTHER" id="PTHR31897:SF6">
    <property type="entry name" value="DUF19 DOMAIN-CONTAINING PROTEIN"/>
    <property type="match status" value="1"/>
</dbReference>
<gene>
    <name evidence="4" type="primary">Cnig_chr_V.g17265</name>
    <name evidence="4" type="ORF">B9Z55_017265</name>
</gene>
<protein>
    <recommendedName>
        <fullName evidence="3">T20D4.11-like domain-containing protein</fullName>
    </recommendedName>
</protein>
<comment type="caution">
    <text evidence="4">The sequence shown here is derived from an EMBL/GenBank/DDBJ whole genome shotgun (WGS) entry which is preliminary data.</text>
</comment>
<dbReference type="InterPro" id="IPR002542">
    <property type="entry name" value="T20D4.11-like_dom"/>
</dbReference>
<dbReference type="OrthoDB" id="5869596at2759"/>
<feature type="domain" description="T20D4.11-like" evidence="3">
    <location>
        <begin position="109"/>
        <end position="259"/>
    </location>
</feature>
<feature type="signal peptide" evidence="2">
    <location>
        <begin position="1"/>
        <end position="18"/>
    </location>
</feature>
<dbReference type="Pfam" id="PF01579">
    <property type="entry name" value="DUF19"/>
    <property type="match status" value="2"/>
</dbReference>
<proteinExistence type="predicted"/>
<evidence type="ECO:0000256" key="1">
    <source>
        <dbReference type="SAM" id="MobiDB-lite"/>
    </source>
</evidence>
<feature type="domain" description="T20D4.11-like" evidence="3">
    <location>
        <begin position="25"/>
        <end position="100"/>
    </location>
</feature>
<name>A0A2G5T8X1_9PELO</name>
<keyword evidence="5" id="KW-1185">Reference proteome</keyword>
<dbReference type="Proteomes" id="UP000230233">
    <property type="component" value="Chromosome V"/>
</dbReference>
<dbReference type="EMBL" id="PDUG01000005">
    <property type="protein sequence ID" value="PIC23633.1"/>
    <property type="molecule type" value="Genomic_DNA"/>
</dbReference>